<proteinExistence type="predicted"/>
<dbReference type="Proteomes" id="UP000827092">
    <property type="component" value="Unassembled WGS sequence"/>
</dbReference>
<dbReference type="InterPro" id="IPR011992">
    <property type="entry name" value="EF-hand-dom_pair"/>
</dbReference>
<comment type="caution">
    <text evidence="2">The sequence shown here is derived from an EMBL/GenBank/DDBJ whole genome shotgun (WGS) entry which is preliminary data.</text>
</comment>
<dbReference type="SUPFAM" id="SSF47473">
    <property type="entry name" value="EF-hand"/>
    <property type="match status" value="1"/>
</dbReference>
<feature type="compositionally biased region" description="Basic and acidic residues" evidence="1">
    <location>
        <begin position="140"/>
        <end position="152"/>
    </location>
</feature>
<evidence type="ECO:0008006" key="4">
    <source>
        <dbReference type="Google" id="ProtNLM"/>
    </source>
</evidence>
<dbReference type="EMBL" id="JAFNEN010000015">
    <property type="protein sequence ID" value="KAG8200482.1"/>
    <property type="molecule type" value="Genomic_DNA"/>
</dbReference>
<protein>
    <recommendedName>
        <fullName evidence="4">BTB domain-containing protein</fullName>
    </recommendedName>
</protein>
<sequence>MNSDIKNEKSDEKPDSGSPGGIGTSGSVAGGIDVKHESENPAACCEDPDGKSNEIFVSEFSRCVAISDAESGGKDVRSGSEDIGACCEDGHEKSDAKPASGFPESGGNYVRPASEDTGTCWEVLDEKSASGCHGTTATRGSEDSGKDVRPDSEDTVACCEDGGKKVDEKPVNRCPGGTVTSGSEASGKNVKPTYIDTETYCEHLDDKSKEKPAIVRPRGTSVAEFSSKDVRHVTDSTGACCEDTNVKNDIKPYSVSPEGILTSRAEASFKDLRTASIFFYRSLGTCSENEENTGQIIDEPEEILKIFDLYRYSNGGHLGDAEGLSKDDVKIWLKTAGLIDRINGCSEDFDKAYDKAVNGMKSLHFRGFKQLIENLCQQKKIEPQEFFKKLVAVGLPQKHEDALNNFSEQV</sequence>
<feature type="compositionally biased region" description="Basic and acidic residues" evidence="1">
    <location>
        <begin position="1"/>
        <end position="15"/>
    </location>
</feature>
<feature type="region of interest" description="Disordered" evidence="1">
    <location>
        <begin position="1"/>
        <end position="49"/>
    </location>
</feature>
<reference evidence="2 3" key="1">
    <citation type="journal article" date="2022" name="Nat. Ecol. Evol.">
        <title>A masculinizing supergene underlies an exaggerated male reproductive morph in a spider.</title>
        <authorList>
            <person name="Hendrickx F."/>
            <person name="De Corte Z."/>
            <person name="Sonet G."/>
            <person name="Van Belleghem S.M."/>
            <person name="Kostlbacher S."/>
            <person name="Vangestel C."/>
        </authorList>
    </citation>
    <scope>NUCLEOTIDE SEQUENCE [LARGE SCALE GENOMIC DNA]</scope>
    <source>
        <strain evidence="2">W744_W776</strain>
    </source>
</reference>
<feature type="region of interest" description="Disordered" evidence="1">
    <location>
        <begin position="130"/>
        <end position="154"/>
    </location>
</feature>
<organism evidence="2 3">
    <name type="scientific">Oedothorax gibbosus</name>
    <dbReference type="NCBI Taxonomy" id="931172"/>
    <lineage>
        <taxon>Eukaryota</taxon>
        <taxon>Metazoa</taxon>
        <taxon>Ecdysozoa</taxon>
        <taxon>Arthropoda</taxon>
        <taxon>Chelicerata</taxon>
        <taxon>Arachnida</taxon>
        <taxon>Araneae</taxon>
        <taxon>Araneomorphae</taxon>
        <taxon>Entelegynae</taxon>
        <taxon>Araneoidea</taxon>
        <taxon>Linyphiidae</taxon>
        <taxon>Erigoninae</taxon>
        <taxon>Oedothorax</taxon>
    </lineage>
</organism>
<dbReference type="AlphaFoldDB" id="A0AAV6VVE6"/>
<accession>A0AAV6VVE6</accession>
<gene>
    <name evidence="2" type="ORF">JTE90_000562</name>
</gene>
<name>A0AAV6VVE6_9ARAC</name>
<keyword evidence="3" id="KW-1185">Reference proteome</keyword>
<evidence type="ECO:0000256" key="1">
    <source>
        <dbReference type="SAM" id="MobiDB-lite"/>
    </source>
</evidence>
<evidence type="ECO:0000313" key="2">
    <source>
        <dbReference type="EMBL" id="KAG8200482.1"/>
    </source>
</evidence>
<evidence type="ECO:0000313" key="3">
    <source>
        <dbReference type="Proteomes" id="UP000827092"/>
    </source>
</evidence>
<feature type="region of interest" description="Disordered" evidence="1">
    <location>
        <begin position="87"/>
        <end position="113"/>
    </location>
</feature>